<accession>A0AAI8KCB9</accession>
<organism evidence="1 2">
    <name type="scientific">Pseudomonas parafulva</name>
    <dbReference type="NCBI Taxonomy" id="157782"/>
    <lineage>
        <taxon>Bacteria</taxon>
        <taxon>Pseudomonadati</taxon>
        <taxon>Pseudomonadota</taxon>
        <taxon>Gammaproteobacteria</taxon>
        <taxon>Pseudomonadales</taxon>
        <taxon>Pseudomonadaceae</taxon>
        <taxon>Pseudomonas</taxon>
    </lineage>
</organism>
<sequence length="168" mass="18398">MSVDILKLKALATAAKCDQHDNVALNDYGMAMAPAVTLELIAEIERHRQVNAEGCKPDLIIVLSDVENRCRAAALEVLSERLRQITVEGHTAEADDLYTTGQLADAASALAAWAHTWNMPLVECTVVPALWPWGQETWKPGAQRGMLIKAGALILAELERLDRLEVCE</sequence>
<protein>
    <recommendedName>
        <fullName evidence="3">Phage protein</fullName>
    </recommendedName>
</protein>
<gene>
    <name evidence="1" type="ORF">DZC75_13785</name>
</gene>
<dbReference type="AlphaFoldDB" id="A0AAI8KCB9"/>
<evidence type="ECO:0000313" key="1">
    <source>
        <dbReference type="EMBL" id="AXO89018.1"/>
    </source>
</evidence>
<reference evidence="1 2" key="1">
    <citation type="submission" date="2018-08" db="EMBL/GenBank/DDBJ databases">
        <authorList>
            <person name="Lee Y."/>
            <person name="Kakembo D."/>
        </authorList>
    </citation>
    <scope>NUCLEOTIDE SEQUENCE [LARGE SCALE GENOMIC DNA]</scope>
    <source>
        <strain evidence="1 2">JBCS1880</strain>
    </source>
</reference>
<proteinExistence type="predicted"/>
<dbReference type="Proteomes" id="UP000258127">
    <property type="component" value="Chromosome"/>
</dbReference>
<keyword evidence="2" id="KW-1185">Reference proteome</keyword>
<name>A0AAI8KCB9_9PSED</name>
<evidence type="ECO:0008006" key="3">
    <source>
        <dbReference type="Google" id="ProtNLM"/>
    </source>
</evidence>
<evidence type="ECO:0000313" key="2">
    <source>
        <dbReference type="Proteomes" id="UP000258127"/>
    </source>
</evidence>
<dbReference type="RefSeq" id="WP_116888611.1">
    <property type="nucleotide sequence ID" value="NZ_CP031641.1"/>
</dbReference>
<dbReference type="EMBL" id="CP031641">
    <property type="protein sequence ID" value="AXO89018.1"/>
    <property type="molecule type" value="Genomic_DNA"/>
</dbReference>